<feature type="domain" description="Transposase Tn5 dimerisation" evidence="1">
    <location>
        <begin position="2"/>
        <end position="83"/>
    </location>
</feature>
<dbReference type="EMBL" id="NBTY01000202">
    <property type="protein sequence ID" value="OTP66217.1"/>
    <property type="molecule type" value="Genomic_DNA"/>
</dbReference>
<gene>
    <name evidence="3" type="ORF">PAMC26510_26285</name>
    <name evidence="2" type="ORF">PAMC26510_35195</name>
</gene>
<dbReference type="Pfam" id="PF02281">
    <property type="entry name" value="Dimer_Tnp_Tn5"/>
    <property type="match status" value="1"/>
</dbReference>
<proteinExistence type="predicted"/>
<protein>
    <submittedName>
        <fullName evidence="2">Mobile element protein</fullName>
    </submittedName>
</protein>
<name>A0A242M4Y4_CABSO</name>
<reference evidence="2 4" key="1">
    <citation type="submission" date="2017-03" db="EMBL/GenBank/DDBJ databases">
        <title>Genome analysis of strain PAMC 26510.</title>
        <authorList>
            <person name="Oh H.-M."/>
            <person name="Yang J.-A."/>
        </authorList>
    </citation>
    <scope>NUCLEOTIDE SEQUENCE [LARGE SCALE GENOMIC DNA]</scope>
    <source>
        <strain evidence="2 4">PAMC 26510</strain>
    </source>
</reference>
<dbReference type="Proteomes" id="UP000194546">
    <property type="component" value="Unassembled WGS sequence"/>
</dbReference>
<sequence length="98" mass="10826">MVVAWRIARLMRLGRTCPELDAGLFFDADEIRGAFVLAKKPRPKTPITLNQIIRLIASLGGFLGRKSDGEPGAKTLWIGMQRTMDAASTIRALREDDA</sequence>
<dbReference type="InterPro" id="IPR003201">
    <property type="entry name" value="Transposase_Tn5"/>
</dbReference>
<dbReference type="InterPro" id="IPR012337">
    <property type="entry name" value="RNaseH-like_sf"/>
</dbReference>
<evidence type="ECO:0000313" key="3">
    <source>
        <dbReference type="EMBL" id="OTP70057.1"/>
    </source>
</evidence>
<dbReference type="InterPro" id="IPR014737">
    <property type="entry name" value="Transposase_Tn5-like_C"/>
</dbReference>
<accession>A0A242M4Y4</accession>
<evidence type="ECO:0000313" key="2">
    <source>
        <dbReference type="EMBL" id="OTP66217.1"/>
    </source>
</evidence>
<dbReference type="SUPFAM" id="SSF53098">
    <property type="entry name" value="Ribonuclease H-like"/>
    <property type="match status" value="1"/>
</dbReference>
<dbReference type="AlphaFoldDB" id="A0A242M4Y4"/>
<dbReference type="Gene3D" id="1.10.740.10">
    <property type="entry name" value="Transferase Inhibitor Protein From Tn5, Chain"/>
    <property type="match status" value="1"/>
</dbReference>
<comment type="caution">
    <text evidence="2">The sequence shown here is derived from an EMBL/GenBank/DDBJ whole genome shotgun (WGS) entry which is preliminary data.</text>
</comment>
<evidence type="ECO:0000313" key="4">
    <source>
        <dbReference type="Proteomes" id="UP000194546"/>
    </source>
</evidence>
<dbReference type="EMBL" id="NBTY01000144">
    <property type="protein sequence ID" value="OTP70057.1"/>
    <property type="molecule type" value="Genomic_DNA"/>
</dbReference>
<organism evidence="2 4">
    <name type="scientific">Caballeronia sordidicola</name>
    <name type="common">Burkholderia sordidicola</name>
    <dbReference type="NCBI Taxonomy" id="196367"/>
    <lineage>
        <taxon>Bacteria</taxon>
        <taxon>Pseudomonadati</taxon>
        <taxon>Pseudomonadota</taxon>
        <taxon>Betaproteobacteria</taxon>
        <taxon>Burkholderiales</taxon>
        <taxon>Burkholderiaceae</taxon>
        <taxon>Caballeronia</taxon>
    </lineage>
</organism>
<evidence type="ECO:0000259" key="1">
    <source>
        <dbReference type="Pfam" id="PF02281"/>
    </source>
</evidence>